<dbReference type="KEGG" id="cmax:111481059"/>
<feature type="coiled-coil region" evidence="2">
    <location>
        <begin position="344"/>
        <end position="549"/>
    </location>
</feature>
<accession>A0A6J1J1S0</accession>
<dbReference type="Proteomes" id="UP000504608">
    <property type="component" value="Unplaced"/>
</dbReference>
<dbReference type="GeneID" id="111481059"/>
<evidence type="ECO:0000313" key="4">
    <source>
        <dbReference type="RefSeq" id="XP_022982130.1"/>
    </source>
</evidence>
<feature type="coiled-coil region" evidence="2">
    <location>
        <begin position="689"/>
        <end position="716"/>
    </location>
</feature>
<feature type="coiled-coil region" evidence="2">
    <location>
        <begin position="102"/>
        <end position="313"/>
    </location>
</feature>
<dbReference type="OrthoDB" id="2019763at2759"/>
<sequence length="781" mass="89775">MASTAAIHLHISASCSLCHSKRSSLRFSRNQTKLASITTRGRRCQSLKVFQSVLNTCKSNDSGASEEAKVLLERLFAQTQRLEEHVSKDPHFPQDVWLGLSLENLESDLQAALAVLKKKEEDLQDAERTVLLERSQLNNAREELKKQEEEITAAYHKQQELEDELKQANLNLASQARQIDELKLQIREKDEGIAAAESALALKQDELNRMRADLVKKSKEAVKTDSELKSKSQLLNDANDVVKRQEVELQMLKKAVLEKEKELEISIKLHKLEEEKLEVAEKNLEKRTTEWLLEREELKKLRNEESAKAIERNETMNDFNRMKKLLTDVKRELVSSQKSLVSSRKKTEEQEGLLEKKMAELEEQKKIINAYMSSLKDAQIEVESERVKHRVAEAKNKELGRDLFREKKLTDELQQQLKRERSSLQQATEEKSRLQKELEHKNTEFEKTHNLLQKKASELVEAKLEIQHLKSEQVSLQLLLEEKDLEILDAQKKIEQLNQEIVELQTLMSSKEAQLSQTTAMLKEKDECVQIMQNELNDTKLKVSEAEAMVEQIVDLTNKLVISIKDKDDDVLQLNDDLSNNLHQQLFKKPKDNMRLQKKQLETELELTKESLRQKEMEIIAAERALTVKDEELKMVLKRLDTKEKEFEKIKEEMDGEAKDLKNLYALAQDGVGEEGNNGDLAIERLLQVEAAQLEVEAATNALQKLTDMSRELLNKASQSLEADTDSSSIKHNDDVAIDIDTRTNMLDYNQRLNEVKLEVTHLSSLTEQLLKEAGIFGNAD</sequence>
<evidence type="ECO:0000313" key="3">
    <source>
        <dbReference type="Proteomes" id="UP000504608"/>
    </source>
</evidence>
<name>A0A6J1J1S0_CUCMA</name>
<dbReference type="AlphaFoldDB" id="A0A6J1J1S0"/>
<protein>
    <submittedName>
        <fullName evidence="4">Myosin-9-like</fullName>
    </submittedName>
</protein>
<dbReference type="PANTHER" id="PTHR23160">
    <property type="entry name" value="SYNAPTONEMAL COMPLEX PROTEIN-RELATED"/>
    <property type="match status" value="1"/>
</dbReference>
<reference evidence="4" key="1">
    <citation type="submission" date="2025-08" db="UniProtKB">
        <authorList>
            <consortium name="RefSeq"/>
        </authorList>
    </citation>
    <scope>IDENTIFICATION</scope>
    <source>
        <tissue evidence="4">Young leaves</tissue>
    </source>
</reference>
<evidence type="ECO:0000256" key="1">
    <source>
        <dbReference type="ARBA" id="ARBA00023054"/>
    </source>
</evidence>
<evidence type="ECO:0000256" key="2">
    <source>
        <dbReference type="SAM" id="Coils"/>
    </source>
</evidence>
<keyword evidence="1 2" id="KW-0175">Coiled coil</keyword>
<proteinExistence type="predicted"/>
<dbReference type="RefSeq" id="XP_022982130.1">
    <property type="nucleotide sequence ID" value="XM_023126362.1"/>
</dbReference>
<gene>
    <name evidence="4" type="primary">LOC111481059</name>
</gene>
<dbReference type="PANTHER" id="PTHR23160:SF19">
    <property type="entry name" value="MYOSIN HEAVY CHAIN-RELATED PROTEIN"/>
    <property type="match status" value="1"/>
</dbReference>
<feature type="coiled-coil region" evidence="2">
    <location>
        <begin position="591"/>
        <end position="660"/>
    </location>
</feature>
<keyword evidence="3" id="KW-1185">Reference proteome</keyword>
<dbReference type="GO" id="GO:0007131">
    <property type="term" value="P:reciprocal meiotic recombination"/>
    <property type="evidence" value="ECO:0007669"/>
    <property type="project" value="TreeGrafter"/>
</dbReference>
<organism evidence="3 4">
    <name type="scientific">Cucurbita maxima</name>
    <name type="common">Pumpkin</name>
    <name type="synonym">Winter squash</name>
    <dbReference type="NCBI Taxonomy" id="3661"/>
    <lineage>
        <taxon>Eukaryota</taxon>
        <taxon>Viridiplantae</taxon>
        <taxon>Streptophyta</taxon>
        <taxon>Embryophyta</taxon>
        <taxon>Tracheophyta</taxon>
        <taxon>Spermatophyta</taxon>
        <taxon>Magnoliopsida</taxon>
        <taxon>eudicotyledons</taxon>
        <taxon>Gunneridae</taxon>
        <taxon>Pentapetalae</taxon>
        <taxon>rosids</taxon>
        <taxon>fabids</taxon>
        <taxon>Cucurbitales</taxon>
        <taxon>Cucurbitaceae</taxon>
        <taxon>Cucurbiteae</taxon>
        <taxon>Cucurbita</taxon>
    </lineage>
</organism>